<proteinExistence type="predicted"/>
<dbReference type="AlphaFoldDB" id="A0A8C4K0Y6"/>
<feature type="signal peptide" evidence="1">
    <location>
        <begin position="1"/>
        <end position="33"/>
    </location>
</feature>
<evidence type="ECO:0000313" key="3">
    <source>
        <dbReference type="Proteomes" id="UP000694423"/>
    </source>
</evidence>
<evidence type="ECO:0000256" key="1">
    <source>
        <dbReference type="SAM" id="SignalP"/>
    </source>
</evidence>
<name>A0A8C4K0Y6_DRONO</name>
<reference evidence="2" key="2">
    <citation type="submission" date="2025-09" db="UniProtKB">
        <authorList>
            <consortium name="Ensembl"/>
        </authorList>
    </citation>
    <scope>IDENTIFICATION</scope>
</reference>
<keyword evidence="3" id="KW-1185">Reference proteome</keyword>
<dbReference type="Ensembl" id="ENSDNVT00000020667.1">
    <property type="protein sequence ID" value="ENSDNVP00000017184.1"/>
    <property type="gene ID" value="ENSDNVG00000012029.1"/>
</dbReference>
<dbReference type="Proteomes" id="UP000694423">
    <property type="component" value="Unplaced"/>
</dbReference>
<reference evidence="2" key="1">
    <citation type="submission" date="2025-08" db="UniProtKB">
        <authorList>
            <consortium name="Ensembl"/>
        </authorList>
    </citation>
    <scope>IDENTIFICATION</scope>
</reference>
<protein>
    <submittedName>
        <fullName evidence="2">Uncharacterized protein</fullName>
    </submittedName>
</protein>
<keyword evidence="1" id="KW-0732">Signal</keyword>
<accession>A0A8C4K0Y6</accession>
<feature type="chain" id="PRO_5034438630" evidence="1">
    <location>
        <begin position="34"/>
        <end position="79"/>
    </location>
</feature>
<organism evidence="2 3">
    <name type="scientific">Dromaius novaehollandiae</name>
    <name type="common">Emu</name>
    <dbReference type="NCBI Taxonomy" id="8790"/>
    <lineage>
        <taxon>Eukaryota</taxon>
        <taxon>Metazoa</taxon>
        <taxon>Chordata</taxon>
        <taxon>Craniata</taxon>
        <taxon>Vertebrata</taxon>
        <taxon>Euteleostomi</taxon>
        <taxon>Archelosauria</taxon>
        <taxon>Archosauria</taxon>
        <taxon>Dinosauria</taxon>
        <taxon>Saurischia</taxon>
        <taxon>Theropoda</taxon>
        <taxon>Coelurosauria</taxon>
        <taxon>Aves</taxon>
        <taxon>Palaeognathae</taxon>
        <taxon>Casuariiformes</taxon>
        <taxon>Dromaiidae</taxon>
        <taxon>Dromaius</taxon>
    </lineage>
</organism>
<evidence type="ECO:0000313" key="2">
    <source>
        <dbReference type="Ensembl" id="ENSDNVP00000017184.1"/>
    </source>
</evidence>
<sequence>MPTPGMVRGLRAKRLQLHAAGAVLVSWVCAAAGLEGLNPEKEPCRVCETSDPRQDWQELVRLSTQPEASQAAFAELPPS</sequence>